<dbReference type="InterPro" id="IPR013810">
    <property type="entry name" value="Ribosomal_uS5_N"/>
</dbReference>
<proteinExistence type="predicted"/>
<dbReference type="Pfam" id="PF00333">
    <property type="entry name" value="Ribosomal_S5"/>
    <property type="match status" value="1"/>
</dbReference>
<dbReference type="PANTHER" id="PTHR13718">
    <property type="entry name" value="RIBOSOMAL S SUBUNIT"/>
    <property type="match status" value="1"/>
</dbReference>
<reference evidence="7" key="1">
    <citation type="journal article" date="2023" name="GigaByte">
        <title>Genome assembly of the bearded iris, Iris pallida Lam.</title>
        <authorList>
            <person name="Bruccoleri R.E."/>
            <person name="Oakeley E.J."/>
            <person name="Faust A.M.E."/>
            <person name="Altorfer M."/>
            <person name="Dessus-Babus S."/>
            <person name="Burckhardt D."/>
            <person name="Oertli M."/>
            <person name="Naumann U."/>
            <person name="Petersen F."/>
            <person name="Wong J."/>
        </authorList>
    </citation>
    <scope>NUCLEOTIDE SEQUENCE</scope>
    <source>
        <strain evidence="7">GSM-AAB239-AS_SAM_17_03QT</strain>
    </source>
</reference>
<keyword evidence="8" id="KW-1185">Reference proteome</keyword>
<organism evidence="7 8">
    <name type="scientific">Iris pallida</name>
    <name type="common">Sweet iris</name>
    <dbReference type="NCBI Taxonomy" id="29817"/>
    <lineage>
        <taxon>Eukaryota</taxon>
        <taxon>Viridiplantae</taxon>
        <taxon>Streptophyta</taxon>
        <taxon>Embryophyta</taxon>
        <taxon>Tracheophyta</taxon>
        <taxon>Spermatophyta</taxon>
        <taxon>Magnoliopsida</taxon>
        <taxon>Liliopsida</taxon>
        <taxon>Asparagales</taxon>
        <taxon>Iridaceae</taxon>
        <taxon>Iridoideae</taxon>
        <taxon>Irideae</taxon>
        <taxon>Iris</taxon>
    </lineage>
</organism>
<evidence type="ECO:0000256" key="3">
    <source>
        <dbReference type="ARBA" id="ARBA00035407"/>
    </source>
</evidence>
<dbReference type="AlphaFoldDB" id="A0AAX6HL59"/>
<evidence type="ECO:0000256" key="1">
    <source>
        <dbReference type="ARBA" id="ARBA00022980"/>
    </source>
</evidence>
<dbReference type="PANTHER" id="PTHR13718:SF4">
    <property type="entry name" value="40S RIBOSOMAL PROTEIN S2"/>
    <property type="match status" value="1"/>
</dbReference>
<gene>
    <name evidence="7" type="ORF">M6B38_305010</name>
</gene>
<keyword evidence="1 4" id="KW-0689">Ribosomal protein</keyword>
<evidence type="ECO:0000256" key="5">
    <source>
        <dbReference type="SAM" id="MobiDB-lite"/>
    </source>
</evidence>
<evidence type="ECO:0000256" key="4">
    <source>
        <dbReference type="PROSITE-ProRule" id="PRU00268"/>
    </source>
</evidence>
<comment type="caution">
    <text evidence="7">The sequence shown here is derived from an EMBL/GenBank/DDBJ whole genome shotgun (WGS) entry which is preliminary data.</text>
</comment>
<feature type="domain" description="S5 DRBM" evidence="6">
    <location>
        <begin position="57"/>
        <end position="120"/>
    </location>
</feature>
<feature type="region of interest" description="Disordered" evidence="5">
    <location>
        <begin position="1"/>
        <end position="42"/>
    </location>
</feature>
<dbReference type="EMBL" id="JANAVB010008397">
    <property type="protein sequence ID" value="KAJ6841819.1"/>
    <property type="molecule type" value="Genomic_DNA"/>
</dbReference>
<dbReference type="FunFam" id="3.30.160.20:FF:000002">
    <property type="entry name" value="40S ribosomal protein S2"/>
    <property type="match status" value="1"/>
</dbReference>
<evidence type="ECO:0000313" key="8">
    <source>
        <dbReference type="Proteomes" id="UP001140949"/>
    </source>
</evidence>
<evidence type="ECO:0000259" key="6">
    <source>
        <dbReference type="PROSITE" id="PS50881"/>
    </source>
</evidence>
<dbReference type="Gene3D" id="3.30.160.20">
    <property type="match status" value="1"/>
</dbReference>
<name>A0AAX6HL59_IRIPA</name>
<dbReference type="GO" id="GO:0006412">
    <property type="term" value="P:translation"/>
    <property type="evidence" value="ECO:0007669"/>
    <property type="project" value="InterPro"/>
</dbReference>
<dbReference type="InterPro" id="IPR000851">
    <property type="entry name" value="Ribosomal_uS5"/>
</dbReference>
<dbReference type="SUPFAM" id="SSF54768">
    <property type="entry name" value="dsRNA-binding domain-like"/>
    <property type="match status" value="1"/>
</dbReference>
<protein>
    <recommendedName>
        <fullName evidence="3">40S ribosomal protein S2</fullName>
    </recommendedName>
</protein>
<dbReference type="GO" id="GO:0003735">
    <property type="term" value="F:structural constituent of ribosome"/>
    <property type="evidence" value="ECO:0007669"/>
    <property type="project" value="UniProtKB-UniRule"/>
</dbReference>
<reference evidence="7" key="2">
    <citation type="submission" date="2023-04" db="EMBL/GenBank/DDBJ databases">
        <authorList>
            <person name="Bruccoleri R.E."/>
            <person name="Oakeley E.J."/>
            <person name="Faust A.-M."/>
            <person name="Dessus-Babus S."/>
            <person name="Altorfer M."/>
            <person name="Burckhardt D."/>
            <person name="Oertli M."/>
            <person name="Naumann U."/>
            <person name="Petersen F."/>
            <person name="Wong J."/>
        </authorList>
    </citation>
    <scope>NUCLEOTIDE SEQUENCE</scope>
    <source>
        <strain evidence="7">GSM-AAB239-AS_SAM_17_03QT</strain>
        <tissue evidence="7">Leaf</tissue>
    </source>
</reference>
<sequence length="130" mass="14566">MALMTDLSRRGGGEVGPHHESRSRHRSQYHQVGRADLPPFPPHQEHQIVDTLLQGVLKDEVMKIMPVQKQTLAGQRTRFKAFMVVGDNKGHVGLVVKYAKEVVTAIRGAIILAQLSVVPVWRDTIPPFQM</sequence>
<accession>A0AAX6HL59</accession>
<dbReference type="PROSITE" id="PS50881">
    <property type="entry name" value="S5_DSRBD"/>
    <property type="match status" value="1"/>
</dbReference>
<dbReference type="GO" id="GO:0003723">
    <property type="term" value="F:RNA binding"/>
    <property type="evidence" value="ECO:0007669"/>
    <property type="project" value="InterPro"/>
</dbReference>
<dbReference type="Proteomes" id="UP001140949">
    <property type="component" value="Unassembled WGS sequence"/>
</dbReference>
<evidence type="ECO:0000256" key="2">
    <source>
        <dbReference type="ARBA" id="ARBA00023274"/>
    </source>
</evidence>
<evidence type="ECO:0000313" key="7">
    <source>
        <dbReference type="EMBL" id="KAJ6841819.1"/>
    </source>
</evidence>
<dbReference type="GO" id="GO:0022627">
    <property type="term" value="C:cytosolic small ribosomal subunit"/>
    <property type="evidence" value="ECO:0007669"/>
    <property type="project" value="TreeGrafter"/>
</dbReference>
<keyword evidence="2 4" id="KW-0687">Ribonucleoprotein</keyword>
<feature type="compositionally biased region" description="Basic and acidic residues" evidence="5">
    <location>
        <begin position="7"/>
        <end position="20"/>
    </location>
</feature>